<dbReference type="EMBL" id="UOEO01000036">
    <property type="protein sequence ID" value="VAW15621.1"/>
    <property type="molecule type" value="Genomic_DNA"/>
</dbReference>
<dbReference type="InterPro" id="IPR042108">
    <property type="entry name" value="GTPase_HflX_N_sf"/>
</dbReference>
<dbReference type="Pfam" id="PF19275">
    <property type="entry name" value="HflX_C"/>
    <property type="match status" value="1"/>
</dbReference>
<dbReference type="InterPro" id="IPR016496">
    <property type="entry name" value="GTPase_HflX"/>
</dbReference>
<dbReference type="PANTHER" id="PTHR10229">
    <property type="entry name" value="GTP-BINDING PROTEIN HFLX"/>
    <property type="match status" value="1"/>
</dbReference>
<name>A0A3B0TAB5_9ZZZZ</name>
<dbReference type="InterPro" id="IPR030394">
    <property type="entry name" value="G_HFLX_dom"/>
</dbReference>
<dbReference type="InterPro" id="IPR045498">
    <property type="entry name" value="HflX_C"/>
</dbReference>
<dbReference type="Gene3D" id="3.40.50.11060">
    <property type="entry name" value="GTPase HflX, N-terminal domain"/>
    <property type="match status" value="1"/>
</dbReference>
<evidence type="ECO:0000313" key="8">
    <source>
        <dbReference type="EMBL" id="VAW15621.1"/>
    </source>
</evidence>
<dbReference type="AlphaFoldDB" id="A0A3B0TAB5"/>
<dbReference type="GO" id="GO:0005737">
    <property type="term" value="C:cytoplasm"/>
    <property type="evidence" value="ECO:0007669"/>
    <property type="project" value="TreeGrafter"/>
</dbReference>
<dbReference type="Pfam" id="PF16360">
    <property type="entry name" value="GTP-bdg_M"/>
    <property type="match status" value="1"/>
</dbReference>
<dbReference type="InterPro" id="IPR032305">
    <property type="entry name" value="GTP-bd_M"/>
</dbReference>
<proteinExistence type="inferred from homology"/>
<dbReference type="Pfam" id="PF13167">
    <property type="entry name" value="GTP-bdg_N"/>
    <property type="match status" value="1"/>
</dbReference>
<dbReference type="InterPro" id="IPR006073">
    <property type="entry name" value="GTP-bd"/>
</dbReference>
<evidence type="ECO:0000256" key="1">
    <source>
        <dbReference type="ARBA" id="ARBA00022723"/>
    </source>
</evidence>
<evidence type="ECO:0000256" key="4">
    <source>
        <dbReference type="ARBA" id="ARBA00023134"/>
    </source>
</evidence>
<dbReference type="PROSITE" id="PS51705">
    <property type="entry name" value="G_HFLX"/>
    <property type="match status" value="1"/>
</dbReference>
<evidence type="ECO:0000256" key="3">
    <source>
        <dbReference type="ARBA" id="ARBA00022842"/>
    </source>
</evidence>
<feature type="coiled-coil region" evidence="5">
    <location>
        <begin position="186"/>
        <end position="213"/>
    </location>
</feature>
<dbReference type="GO" id="GO:0005525">
    <property type="term" value="F:GTP binding"/>
    <property type="evidence" value="ECO:0007669"/>
    <property type="project" value="UniProtKB-KW"/>
</dbReference>
<reference evidence="8" key="1">
    <citation type="submission" date="2018-06" db="EMBL/GenBank/DDBJ databases">
        <authorList>
            <person name="Zhirakovskaya E."/>
        </authorList>
    </citation>
    <scope>NUCLEOTIDE SEQUENCE</scope>
</reference>
<dbReference type="SUPFAM" id="SSF52540">
    <property type="entry name" value="P-loop containing nucleoside triphosphate hydrolases"/>
    <property type="match status" value="1"/>
</dbReference>
<keyword evidence="5" id="KW-0175">Coiled coil</keyword>
<dbReference type="CDD" id="cd01878">
    <property type="entry name" value="HflX"/>
    <property type="match status" value="1"/>
</dbReference>
<feature type="domain" description="Hflx-type G" evidence="7">
    <location>
        <begin position="227"/>
        <end position="398"/>
    </location>
</feature>
<keyword evidence="3" id="KW-0460">Magnesium</keyword>
<evidence type="ECO:0000256" key="6">
    <source>
        <dbReference type="SAM" id="MobiDB-lite"/>
    </source>
</evidence>
<keyword evidence="2" id="KW-0547">Nucleotide-binding</keyword>
<keyword evidence="4" id="KW-0342">GTP-binding</keyword>
<dbReference type="Gene3D" id="6.10.250.2860">
    <property type="match status" value="1"/>
</dbReference>
<keyword evidence="1" id="KW-0479">Metal-binding</keyword>
<dbReference type="PANTHER" id="PTHR10229:SF0">
    <property type="entry name" value="GTP-BINDING PROTEIN 6-RELATED"/>
    <property type="match status" value="1"/>
</dbReference>
<dbReference type="Pfam" id="PF01926">
    <property type="entry name" value="MMR_HSR1"/>
    <property type="match status" value="1"/>
</dbReference>
<feature type="region of interest" description="Disordered" evidence="6">
    <location>
        <begin position="1"/>
        <end position="51"/>
    </location>
</feature>
<gene>
    <name evidence="8" type="ORF">MNBD_ALPHA12-511</name>
</gene>
<accession>A0A3B0TAB5</accession>
<organism evidence="8">
    <name type="scientific">hydrothermal vent metagenome</name>
    <dbReference type="NCBI Taxonomy" id="652676"/>
    <lineage>
        <taxon>unclassified sequences</taxon>
        <taxon>metagenomes</taxon>
        <taxon>ecological metagenomes</taxon>
    </lineage>
</organism>
<dbReference type="PRINTS" id="PR00326">
    <property type="entry name" value="GTP1OBG"/>
</dbReference>
<sequence>MTRHEQQGVEFQRGPETFIERRKKPTRTALVSPEMKTSPSGGRGGNDGHGEVSRREEFFSLGAAIRLDIIFHEIIPVRNIRPATFFGSGQVENLAEKIRENEVELVLVDASLSPIQQRNLERELEAKVLDRTALILEIFGERAATREGVLQVELAHLNYQRSRLVRSWTHLERQRGGFGFLGGPGETQIEADRRQLRDRVAALEKRIEKIRKTRQLQRKPRDAVPFPLVALVGYTNAGKSTLFNRLSGARVMAKDVLFATLDTTVRKVTLPHGLDIILSDTVGFIADLPTALVAAFRATLEEVVLADIILHVRDIANPDHEQQARDVMKIVTELGVNPKQTPIIEVWNKTDLLAGETERPLAAKPVGKVRARVSVSAKTGAGLDKLLETIETVLAEGSRVFLVEVPHDMGADIGWIYEHGEVLSQSPSDDDNGTQFEVRVNPRHWVAFLRRFKGRIR</sequence>
<evidence type="ECO:0000259" key="7">
    <source>
        <dbReference type="PROSITE" id="PS51705"/>
    </source>
</evidence>
<dbReference type="Gene3D" id="3.40.50.300">
    <property type="entry name" value="P-loop containing nucleotide triphosphate hydrolases"/>
    <property type="match status" value="1"/>
</dbReference>
<dbReference type="NCBIfam" id="TIGR03156">
    <property type="entry name" value="GTP_HflX"/>
    <property type="match status" value="1"/>
</dbReference>
<evidence type="ECO:0000256" key="2">
    <source>
        <dbReference type="ARBA" id="ARBA00022741"/>
    </source>
</evidence>
<protein>
    <submittedName>
        <fullName evidence="8">Ribosome LSU-associated GTP-binding protein HflX</fullName>
    </submittedName>
</protein>
<dbReference type="PIRSF" id="PIRSF006809">
    <property type="entry name" value="GTP-binding_hflX_prd"/>
    <property type="match status" value="1"/>
</dbReference>
<evidence type="ECO:0000256" key="5">
    <source>
        <dbReference type="SAM" id="Coils"/>
    </source>
</evidence>
<dbReference type="HAMAP" id="MF_00900">
    <property type="entry name" value="GTPase_HflX"/>
    <property type="match status" value="1"/>
</dbReference>
<dbReference type="GO" id="GO:0046872">
    <property type="term" value="F:metal ion binding"/>
    <property type="evidence" value="ECO:0007669"/>
    <property type="project" value="UniProtKB-KW"/>
</dbReference>
<dbReference type="InterPro" id="IPR025121">
    <property type="entry name" value="GTPase_HflX_N"/>
</dbReference>
<dbReference type="InterPro" id="IPR027417">
    <property type="entry name" value="P-loop_NTPase"/>
</dbReference>
<dbReference type="GO" id="GO:0043022">
    <property type="term" value="F:ribosome binding"/>
    <property type="evidence" value="ECO:0007669"/>
    <property type="project" value="TreeGrafter"/>
</dbReference>